<dbReference type="AlphaFoldDB" id="A0A7W5FHQ7"/>
<dbReference type="GO" id="GO:0016020">
    <property type="term" value="C:membrane"/>
    <property type="evidence" value="ECO:0007669"/>
    <property type="project" value="UniProtKB-UniRule"/>
</dbReference>
<feature type="transmembrane region" description="Helical" evidence="1">
    <location>
        <begin position="15"/>
        <end position="35"/>
    </location>
</feature>
<feature type="transmembrane region" description="Helical" evidence="1">
    <location>
        <begin position="82"/>
        <end position="102"/>
    </location>
</feature>
<sequence length="318" mass="32742">MADVHHFTYGVFNPIAAYMLAFLGSFLGLLCTGRARDARNRGRRNRWLVIAAFAIGGGGIWLMHFSAMLGFEVPASPVRYDLAMTLLSLAFAVLTVGIGLLLVGHGRRSVPKTLAAGLFTGTGVIAMHYTGMEGIRLPATIHYSLPLMAASALIAVAASTVALWFAVSVRGAVKVTGAAAVMAVAVCGMHYTGMAAMSIELHPGAPASGGIRPLTMLVPIILITTATIVAVALSALQAMTEEEFTDGAGTPKRGVHAESPQPWSLKQSSMGAMRLTPAARAVVGNRNAGAARPSPGPRPSPRPAAAPSPAAPPATSGS</sequence>
<dbReference type="EMBL" id="JACHXF010000016">
    <property type="protein sequence ID" value="MBB3098712.1"/>
    <property type="molecule type" value="Genomic_DNA"/>
</dbReference>
<feature type="compositionally biased region" description="Pro residues" evidence="2">
    <location>
        <begin position="294"/>
        <end position="312"/>
    </location>
</feature>
<reference evidence="4 5" key="1">
    <citation type="submission" date="2020-08" db="EMBL/GenBank/DDBJ databases">
        <title>Genomic Encyclopedia of Type Strains, Phase III (KMG-III): the genomes of soil and plant-associated and newly described type strains.</title>
        <authorList>
            <person name="Whitman W."/>
        </authorList>
    </citation>
    <scope>NUCLEOTIDE SEQUENCE [LARGE SCALE GENOMIC DNA]</scope>
    <source>
        <strain evidence="4 5">CECT 3287</strain>
    </source>
</reference>
<evidence type="ECO:0000313" key="5">
    <source>
        <dbReference type="Proteomes" id="UP000590749"/>
    </source>
</evidence>
<dbReference type="PANTHER" id="PTHR35152:SF1">
    <property type="entry name" value="DOMAIN SIGNALLING PROTEIN, PUTATIVE (AFU_ORTHOLOGUE AFUA_5G11310)-RELATED"/>
    <property type="match status" value="1"/>
</dbReference>
<keyword evidence="1" id="KW-0812">Transmembrane</keyword>
<feature type="transmembrane region" description="Helical" evidence="1">
    <location>
        <begin position="143"/>
        <end position="167"/>
    </location>
</feature>
<feature type="transmembrane region" description="Helical" evidence="1">
    <location>
        <begin position="114"/>
        <end position="131"/>
    </location>
</feature>
<feature type="domain" description="MHYT" evidence="3">
    <location>
        <begin position="9"/>
        <end position="200"/>
    </location>
</feature>
<keyword evidence="5" id="KW-1185">Reference proteome</keyword>
<feature type="transmembrane region" description="Helical" evidence="1">
    <location>
        <begin position="179"/>
        <end position="199"/>
    </location>
</feature>
<keyword evidence="1" id="KW-1133">Transmembrane helix</keyword>
<protein>
    <submittedName>
        <fullName evidence="4">NO-binding membrane sensor protein with MHYT domain</fullName>
    </submittedName>
</protein>
<dbReference type="PANTHER" id="PTHR35152">
    <property type="entry name" value="DOMAIN SIGNALLING PROTEIN, PUTATIVE (AFU_ORTHOLOGUE AFUA_5G11310)-RELATED"/>
    <property type="match status" value="1"/>
</dbReference>
<feature type="compositionally biased region" description="Polar residues" evidence="2">
    <location>
        <begin position="261"/>
        <end position="270"/>
    </location>
</feature>
<accession>A0A7W5FHQ7</accession>
<evidence type="ECO:0000256" key="2">
    <source>
        <dbReference type="SAM" id="MobiDB-lite"/>
    </source>
</evidence>
<proteinExistence type="predicted"/>
<dbReference type="InterPro" id="IPR005330">
    <property type="entry name" value="MHYT_dom"/>
</dbReference>
<evidence type="ECO:0000313" key="4">
    <source>
        <dbReference type="EMBL" id="MBB3098712.1"/>
    </source>
</evidence>
<feature type="transmembrane region" description="Helical" evidence="1">
    <location>
        <begin position="211"/>
        <end position="236"/>
    </location>
</feature>
<comment type="caution">
    <text evidence="4">The sequence shown here is derived from an EMBL/GenBank/DDBJ whole genome shotgun (WGS) entry which is preliminary data.</text>
</comment>
<evidence type="ECO:0000256" key="1">
    <source>
        <dbReference type="PROSITE-ProRule" id="PRU00244"/>
    </source>
</evidence>
<dbReference type="PROSITE" id="PS50924">
    <property type="entry name" value="MHYT"/>
    <property type="match status" value="1"/>
</dbReference>
<evidence type="ECO:0000259" key="3">
    <source>
        <dbReference type="PROSITE" id="PS50924"/>
    </source>
</evidence>
<feature type="transmembrane region" description="Helical" evidence="1">
    <location>
        <begin position="47"/>
        <end position="70"/>
    </location>
</feature>
<dbReference type="Pfam" id="PF03707">
    <property type="entry name" value="MHYT"/>
    <property type="match status" value="3"/>
</dbReference>
<organism evidence="4 5">
    <name type="scientific">Actinoplanes campanulatus</name>
    <dbReference type="NCBI Taxonomy" id="113559"/>
    <lineage>
        <taxon>Bacteria</taxon>
        <taxon>Bacillati</taxon>
        <taxon>Actinomycetota</taxon>
        <taxon>Actinomycetes</taxon>
        <taxon>Micromonosporales</taxon>
        <taxon>Micromonosporaceae</taxon>
        <taxon>Actinoplanes</taxon>
    </lineage>
</organism>
<feature type="region of interest" description="Disordered" evidence="2">
    <location>
        <begin position="244"/>
        <end position="318"/>
    </location>
</feature>
<dbReference type="RefSeq" id="WP_183224797.1">
    <property type="nucleotide sequence ID" value="NZ_BMPW01000018.1"/>
</dbReference>
<name>A0A7W5FHQ7_9ACTN</name>
<gene>
    <name evidence="4" type="ORF">FHR83_006411</name>
</gene>
<keyword evidence="1" id="KW-0472">Membrane</keyword>
<dbReference type="Proteomes" id="UP000590749">
    <property type="component" value="Unassembled WGS sequence"/>
</dbReference>